<sequence>MTKTSIARASGVAAALLAGGALALAAPLAASAHVRVNPAQAVAGSYTTLTFKVPNESATASTTSVTVDLPTGTPFTSVSYQPVPGWTTEVVTGDLPEPVTSGSATLTEAPVSVTWTAVDGVGIADGQFQEFPISVGPVPDVGSIALPAHQSYSDGSVVDWDEPAPASGEEPESPAPVLYVNDAPPSDGHGHDQAAVSATAGAGAETGGSGSAPAAGGGEDAAAGDAAAVASVSLGLGIGAIVLAAAALVVVAIGAARGSRAARGSSAARVDDAEAAQR</sequence>
<dbReference type="InterPro" id="IPR038507">
    <property type="entry name" value="YcnI-like_sf"/>
</dbReference>
<feature type="compositionally biased region" description="Gly residues" evidence="1">
    <location>
        <begin position="204"/>
        <end position="219"/>
    </location>
</feature>
<dbReference type="RefSeq" id="WP_368497970.1">
    <property type="nucleotide sequence ID" value="NZ_CP162511.1"/>
</dbReference>
<feature type="domain" description="YncI copper-binding" evidence="4">
    <location>
        <begin position="33"/>
        <end position="179"/>
    </location>
</feature>
<keyword evidence="3" id="KW-0732">Signal</keyword>
<dbReference type="Gene3D" id="2.60.40.2230">
    <property type="entry name" value="Uncharacterised protein YcnI-like PF07987, DUF1775"/>
    <property type="match status" value="1"/>
</dbReference>
<feature type="chain" id="PRO_5044309673" evidence="3">
    <location>
        <begin position="26"/>
        <end position="278"/>
    </location>
</feature>
<accession>A0AB39BGP2</accession>
<dbReference type="AlphaFoldDB" id="A0AB39BGP2"/>
<gene>
    <name evidence="5" type="ORF">ABFY20_00430</name>
</gene>
<keyword evidence="2" id="KW-1133">Transmembrane helix</keyword>
<feature type="region of interest" description="Disordered" evidence="1">
    <location>
        <begin position="153"/>
        <end position="220"/>
    </location>
</feature>
<evidence type="ECO:0000313" key="5">
    <source>
        <dbReference type="EMBL" id="XDI05588.1"/>
    </source>
</evidence>
<feature type="signal peptide" evidence="3">
    <location>
        <begin position="1"/>
        <end position="25"/>
    </location>
</feature>
<reference evidence="5" key="1">
    <citation type="submission" date="2024-05" db="EMBL/GenBank/DDBJ databases">
        <title>Herbiconiux sp. A18JL235.</title>
        <authorList>
            <person name="Zhang G."/>
        </authorList>
    </citation>
    <scope>NUCLEOTIDE SEQUENCE</scope>
    <source>
        <strain evidence="5">A18JL235</strain>
    </source>
</reference>
<evidence type="ECO:0000256" key="2">
    <source>
        <dbReference type="SAM" id="Phobius"/>
    </source>
</evidence>
<keyword evidence="2" id="KW-0812">Transmembrane</keyword>
<evidence type="ECO:0000256" key="3">
    <source>
        <dbReference type="SAM" id="SignalP"/>
    </source>
</evidence>
<organism evidence="5">
    <name type="scientific">Herbiconiux sp. A18JL235</name>
    <dbReference type="NCBI Taxonomy" id="3152363"/>
    <lineage>
        <taxon>Bacteria</taxon>
        <taxon>Bacillati</taxon>
        <taxon>Actinomycetota</taxon>
        <taxon>Actinomycetes</taxon>
        <taxon>Micrococcales</taxon>
        <taxon>Microbacteriaceae</taxon>
        <taxon>Herbiconiux</taxon>
    </lineage>
</organism>
<dbReference type="Pfam" id="PF07987">
    <property type="entry name" value="DUF1775"/>
    <property type="match status" value="1"/>
</dbReference>
<feature type="compositionally biased region" description="Low complexity" evidence="1">
    <location>
        <begin position="194"/>
        <end position="203"/>
    </location>
</feature>
<evidence type="ECO:0000259" key="4">
    <source>
        <dbReference type="Pfam" id="PF07987"/>
    </source>
</evidence>
<name>A0AB39BGP2_9MICO</name>
<feature type="transmembrane region" description="Helical" evidence="2">
    <location>
        <begin position="234"/>
        <end position="256"/>
    </location>
</feature>
<protein>
    <submittedName>
        <fullName evidence="5">YcnI family protein</fullName>
    </submittedName>
</protein>
<dbReference type="EMBL" id="CP162511">
    <property type="protein sequence ID" value="XDI05588.1"/>
    <property type="molecule type" value="Genomic_DNA"/>
</dbReference>
<proteinExistence type="predicted"/>
<evidence type="ECO:0000256" key="1">
    <source>
        <dbReference type="SAM" id="MobiDB-lite"/>
    </source>
</evidence>
<dbReference type="InterPro" id="IPR012533">
    <property type="entry name" value="YcnI-copper_dom"/>
</dbReference>
<dbReference type="CDD" id="cd08545">
    <property type="entry name" value="YcnI_like"/>
    <property type="match status" value="1"/>
</dbReference>
<keyword evidence="2" id="KW-0472">Membrane</keyword>